<accession>A0A2C6MFZ5</accession>
<organism evidence="2 3">
    <name type="scientific">Desulforamulus profundi</name>
    <dbReference type="NCBI Taxonomy" id="1383067"/>
    <lineage>
        <taxon>Bacteria</taxon>
        <taxon>Bacillati</taxon>
        <taxon>Bacillota</taxon>
        <taxon>Clostridia</taxon>
        <taxon>Eubacteriales</taxon>
        <taxon>Peptococcaceae</taxon>
        <taxon>Desulforamulus</taxon>
    </lineage>
</organism>
<keyword evidence="3" id="KW-1185">Reference proteome</keyword>
<evidence type="ECO:0000313" key="2">
    <source>
        <dbReference type="EMBL" id="PHJ38622.1"/>
    </source>
</evidence>
<protein>
    <recommendedName>
        <fullName evidence="1">Anti-bacteriophage protein A/HamA C-terminal domain-containing protein</fullName>
    </recommendedName>
</protein>
<evidence type="ECO:0000259" key="1">
    <source>
        <dbReference type="Pfam" id="PF08878"/>
    </source>
</evidence>
<dbReference type="InterPro" id="IPR014976">
    <property type="entry name" value="AbpA_HamA_C"/>
</dbReference>
<dbReference type="RefSeq" id="WP_238473034.1">
    <property type="nucleotide sequence ID" value="NZ_AWQQ01000047.1"/>
</dbReference>
<evidence type="ECO:0000313" key="3">
    <source>
        <dbReference type="Proteomes" id="UP000222564"/>
    </source>
</evidence>
<proteinExistence type="predicted"/>
<reference evidence="2 3" key="1">
    <citation type="submission" date="2013-09" db="EMBL/GenBank/DDBJ databases">
        <title>Biodegradation of hydrocarbons in the deep terrestrial subsurface : characterization of a microbial consortium composed of two Desulfotomaculum species originating from a deep geological formation.</title>
        <authorList>
            <person name="Aullo T."/>
            <person name="Berlendis S."/>
            <person name="Lascourreges J.-F."/>
            <person name="Dessort D."/>
            <person name="Saint-Laurent S."/>
            <person name="Schraauwers B."/>
            <person name="Mas J."/>
            <person name="Magot M."/>
            <person name="Ranchou-Peyruse A."/>
        </authorList>
    </citation>
    <scope>NUCLEOTIDE SEQUENCE [LARGE SCALE GENOMIC DNA]</scope>
    <source>
        <strain evidence="2 3">Bs107</strain>
    </source>
</reference>
<dbReference type="AlphaFoldDB" id="A0A2C6MFZ5"/>
<feature type="domain" description="Anti-bacteriophage protein A/HamA C-terminal" evidence="1">
    <location>
        <begin position="38"/>
        <end position="260"/>
    </location>
</feature>
<dbReference type="EMBL" id="AWQQ01000047">
    <property type="protein sequence ID" value="PHJ38622.1"/>
    <property type="molecule type" value="Genomic_DNA"/>
</dbReference>
<dbReference type="Proteomes" id="UP000222564">
    <property type="component" value="Unassembled WGS sequence"/>
</dbReference>
<sequence length="264" mass="29364">MANIINDHPTGTHPFAVSLLSTDITTACGVAHRKLEENGHNDVFLDFIVPALQTHHISLEALERRKDLIQSLRIANAPIPPSPYPQNTTTRKGNFAEVFLAEYLRSTTEAQIPVYRLRYNPNVEQSMKGDDVLLFDMDSEPVRIIVGEAKFRGTPTKQAVVDTIDGLVRSNKAGLPVSLMFVADRLFEEGKNDMAKKVQSCAILFATNRLQIDYVGLLMSNRNVSNHVNNDTTNELHNLLMISLGVQSPETIVQQAFARLEDAV</sequence>
<gene>
    <name evidence="2" type="ORF">P378_09260</name>
</gene>
<name>A0A2C6MFZ5_9FIRM</name>
<dbReference type="Pfam" id="PF08878">
    <property type="entry name" value="HamA"/>
    <property type="match status" value="1"/>
</dbReference>
<comment type="caution">
    <text evidence="2">The sequence shown here is derived from an EMBL/GenBank/DDBJ whole genome shotgun (WGS) entry which is preliminary data.</text>
</comment>